<gene>
    <name evidence="1" type="ORF">CTOB1V02_LOCUS3865</name>
</gene>
<organism evidence="1">
    <name type="scientific">Cyprideis torosa</name>
    <dbReference type="NCBI Taxonomy" id="163714"/>
    <lineage>
        <taxon>Eukaryota</taxon>
        <taxon>Metazoa</taxon>
        <taxon>Ecdysozoa</taxon>
        <taxon>Arthropoda</taxon>
        <taxon>Crustacea</taxon>
        <taxon>Oligostraca</taxon>
        <taxon>Ostracoda</taxon>
        <taxon>Podocopa</taxon>
        <taxon>Podocopida</taxon>
        <taxon>Cytherocopina</taxon>
        <taxon>Cytheroidea</taxon>
        <taxon>Cytherideidae</taxon>
        <taxon>Cyprideis</taxon>
    </lineage>
</organism>
<accession>A0A7R8W7S2</accession>
<dbReference type="EMBL" id="OB660698">
    <property type="protein sequence ID" value="CAD7225937.1"/>
    <property type="molecule type" value="Genomic_DNA"/>
</dbReference>
<dbReference type="AlphaFoldDB" id="A0A7R8W7S2"/>
<reference evidence="1" key="1">
    <citation type="submission" date="2020-11" db="EMBL/GenBank/DDBJ databases">
        <authorList>
            <person name="Tran Van P."/>
        </authorList>
    </citation>
    <scope>NUCLEOTIDE SEQUENCE</scope>
</reference>
<sequence length="142" mass="16834">MTGTQRRRRMLGLLWGCLFLVFSSSVLALPQYRSWGSPYQNPPTHGNPSYDKYHFTDDDVRDYSSKNEHELLLQQDRLRREICGMTNGAWDICRDLPEYVRGGGYDRVRHDFDYVPSSRRRDSPPVYDNAHVFREDRYPRRG</sequence>
<protein>
    <submittedName>
        <fullName evidence="1">Uncharacterized protein</fullName>
    </submittedName>
</protein>
<proteinExistence type="predicted"/>
<name>A0A7R8W7S2_9CRUS</name>
<evidence type="ECO:0000313" key="1">
    <source>
        <dbReference type="EMBL" id="CAD7225937.1"/>
    </source>
</evidence>